<sequence length="609" mass="70718">MVLAPGRSHQAAADLMATAVATVVRKIRQLGLEVALHMSEAMCFQGRGNAPPPEPGKDIFQGRSFESSHQAPRRLITALLWSYHQQPARLEMHQIKNNPISEREHMINEAMVRQNKHVFFADRLRESVYEHVTYNSKGKQQPLLAPRLFVIYDNVEASEPGDTSDYSAVLDAPFYKLRIEDGIDPDPRNNNRYQWPDKEKVTKAIGFGCLLVPIGQRIKRGLNPNQPLQWKLIFPAVERYLESCLAHSHIRCYLFTLALHKAFMENETAKIGLDASHIKNHLFWKCEDNYARWPEDQLGTVLLEFLKDLYRNLSKTIMPNYFIDSCNEIASIPDPLLREQQNSLAKIIESPVLHMLHALNKIKYTKREFYPKFQCKKLFQILTCKDPLRLINPNLPKVVTPSKYEDSSESETENGFWEAAKANDRDYKRRKAAHKKAEEKKKPKVPIREQKDAWKQYTIPQNMDPIRRRLVLEFFIPHFIAMARSSEKFEAIRQALIYLEHAQRLCILLSEEPGSDSTAKEYLRVIREKLVDCQRKLVQQSYLPQKPEINRNRKPQRHRKQRPKFEDIPDSSADSPGIPAFTFVDVHVENSTYDHMKLNVFTNGEESKL</sequence>
<keyword evidence="3" id="KW-1185">Reference proteome</keyword>
<dbReference type="InterPro" id="IPR024810">
    <property type="entry name" value="MAB21L/cGLR"/>
</dbReference>
<dbReference type="GeneID" id="111351635"/>
<dbReference type="RefSeq" id="XP_022819424.1">
    <property type="nucleotide sequence ID" value="XM_022963656.1"/>
</dbReference>
<accession>A0A9J7E036</accession>
<dbReference type="PANTHER" id="PTHR10656">
    <property type="entry name" value="CELL FATE DETERMINING PROTEIN MAB21-RELATED"/>
    <property type="match status" value="1"/>
</dbReference>
<reference evidence="4" key="1">
    <citation type="submission" date="2025-08" db="UniProtKB">
        <authorList>
            <consortium name="RefSeq"/>
        </authorList>
    </citation>
    <scope>IDENTIFICATION</scope>
    <source>
        <strain evidence="4">Ishihara</strain>
        <tissue evidence="4">Whole body</tissue>
    </source>
</reference>
<dbReference type="OrthoDB" id="6112914at2759"/>
<evidence type="ECO:0000313" key="3">
    <source>
        <dbReference type="Proteomes" id="UP000301870"/>
    </source>
</evidence>
<organism evidence="3 4">
    <name type="scientific">Spodoptera litura</name>
    <name type="common">Asian cotton leafworm</name>
    <dbReference type="NCBI Taxonomy" id="69820"/>
    <lineage>
        <taxon>Eukaryota</taxon>
        <taxon>Metazoa</taxon>
        <taxon>Ecdysozoa</taxon>
        <taxon>Arthropoda</taxon>
        <taxon>Hexapoda</taxon>
        <taxon>Insecta</taxon>
        <taxon>Pterygota</taxon>
        <taxon>Neoptera</taxon>
        <taxon>Endopterygota</taxon>
        <taxon>Lepidoptera</taxon>
        <taxon>Glossata</taxon>
        <taxon>Ditrysia</taxon>
        <taxon>Noctuoidea</taxon>
        <taxon>Noctuidae</taxon>
        <taxon>Amphipyrinae</taxon>
        <taxon>Spodoptera</taxon>
    </lineage>
</organism>
<gene>
    <name evidence="4" type="primary">LOC111351635</name>
</gene>
<evidence type="ECO:0000259" key="2">
    <source>
        <dbReference type="Pfam" id="PF20266"/>
    </source>
</evidence>
<dbReference type="PANTHER" id="PTHR10656:SF69">
    <property type="entry name" value="MAB-21-LIKE HHH_H2TH-LIKE DOMAIN-CONTAINING PROTEIN"/>
    <property type="match status" value="1"/>
</dbReference>
<dbReference type="AlphaFoldDB" id="A0A9J7E036"/>
<dbReference type="KEGG" id="sliu:111351635"/>
<evidence type="ECO:0000256" key="1">
    <source>
        <dbReference type="SAM" id="MobiDB-lite"/>
    </source>
</evidence>
<dbReference type="Proteomes" id="UP000301870">
    <property type="component" value="Chromosome 14"/>
</dbReference>
<dbReference type="Pfam" id="PF20266">
    <property type="entry name" value="Mab-21_C"/>
    <property type="match status" value="1"/>
</dbReference>
<feature type="region of interest" description="Disordered" evidence="1">
    <location>
        <begin position="544"/>
        <end position="573"/>
    </location>
</feature>
<evidence type="ECO:0000313" key="4">
    <source>
        <dbReference type="RefSeq" id="XP_022819424.1"/>
    </source>
</evidence>
<feature type="compositionally biased region" description="Basic residues" evidence="1">
    <location>
        <begin position="552"/>
        <end position="562"/>
    </location>
</feature>
<dbReference type="Gene3D" id="1.10.1410.40">
    <property type="match status" value="1"/>
</dbReference>
<name>A0A9J7E036_SPOLT</name>
<protein>
    <submittedName>
        <fullName evidence="4">Uncharacterized protein LOC111351635</fullName>
    </submittedName>
</protein>
<feature type="domain" description="Mab-21-like HhH/H2TH-like" evidence="2">
    <location>
        <begin position="269"/>
        <end position="334"/>
    </location>
</feature>
<dbReference type="SMART" id="SM01265">
    <property type="entry name" value="Mab-21"/>
    <property type="match status" value="1"/>
</dbReference>
<dbReference type="InterPro" id="IPR046906">
    <property type="entry name" value="Mab-21_HhH/H2TH-like"/>
</dbReference>
<proteinExistence type="predicted"/>